<dbReference type="EMBL" id="VLLL01000010">
    <property type="protein sequence ID" value="TWJ07777.1"/>
    <property type="molecule type" value="Genomic_DNA"/>
</dbReference>
<dbReference type="OrthoDB" id="5572373at2"/>
<evidence type="ECO:0008006" key="3">
    <source>
        <dbReference type="Google" id="ProtNLM"/>
    </source>
</evidence>
<dbReference type="AlphaFoldDB" id="A0A562UQA4"/>
<evidence type="ECO:0000313" key="1">
    <source>
        <dbReference type="EMBL" id="TWJ07777.1"/>
    </source>
</evidence>
<organism evidence="1 2">
    <name type="scientific">Stackebrandtia albiflava</name>
    <dbReference type="NCBI Taxonomy" id="406432"/>
    <lineage>
        <taxon>Bacteria</taxon>
        <taxon>Bacillati</taxon>
        <taxon>Actinomycetota</taxon>
        <taxon>Actinomycetes</taxon>
        <taxon>Glycomycetales</taxon>
        <taxon>Glycomycetaceae</taxon>
        <taxon>Stackebrandtia</taxon>
    </lineage>
</organism>
<dbReference type="RefSeq" id="WP_147143993.1">
    <property type="nucleotide sequence ID" value="NZ_BAABIJ010000006.1"/>
</dbReference>
<dbReference type="Proteomes" id="UP000321617">
    <property type="component" value="Unassembled WGS sequence"/>
</dbReference>
<protein>
    <recommendedName>
        <fullName evidence="3">SUKH superfamily protein</fullName>
    </recommendedName>
</protein>
<reference evidence="1 2" key="1">
    <citation type="journal article" date="2013" name="Stand. Genomic Sci.">
        <title>Genomic Encyclopedia of Type Strains, Phase I: The one thousand microbial genomes (KMG-I) project.</title>
        <authorList>
            <person name="Kyrpides N.C."/>
            <person name="Woyke T."/>
            <person name="Eisen J.A."/>
            <person name="Garrity G."/>
            <person name="Lilburn T.G."/>
            <person name="Beck B.J."/>
            <person name="Whitman W.B."/>
            <person name="Hugenholtz P."/>
            <person name="Klenk H.P."/>
        </authorList>
    </citation>
    <scope>NUCLEOTIDE SEQUENCE [LARGE SCALE GENOMIC DNA]</scope>
    <source>
        <strain evidence="1 2">DSM 45044</strain>
    </source>
</reference>
<name>A0A562UQA4_9ACTN</name>
<dbReference type="InterPro" id="IPR037883">
    <property type="entry name" value="Knr4/Smi1-like_sf"/>
</dbReference>
<dbReference type="SUPFAM" id="SSF160631">
    <property type="entry name" value="SMI1/KNR4-like"/>
    <property type="match status" value="1"/>
</dbReference>
<gene>
    <name evidence="1" type="ORF">LX16_4940</name>
</gene>
<proteinExistence type="predicted"/>
<comment type="caution">
    <text evidence="1">The sequence shown here is derived from an EMBL/GenBank/DDBJ whole genome shotgun (WGS) entry which is preliminary data.</text>
</comment>
<sequence length="181" mass="20263">MTDALGELAELTGMRENSGNPVDWAAFARTSSVIPPEDYRELVDRYGSGMFGLYLQVFGPDDAMHTLKDGGLFGDFKTEWEAEPEFTAARPGVRDAEVVWWGATEDAHTLVWLAEPGRPAEEWLIGLQGHDGPECEFYEMSTAEFLLAFVKDELDSDLLSSFDRIEDAAYLQWSLIRSMSP</sequence>
<accession>A0A562UQA4</accession>
<keyword evidence="2" id="KW-1185">Reference proteome</keyword>
<evidence type="ECO:0000313" key="2">
    <source>
        <dbReference type="Proteomes" id="UP000321617"/>
    </source>
</evidence>